<dbReference type="AlphaFoldDB" id="A0A381W4X6"/>
<organism evidence="1">
    <name type="scientific">marine metagenome</name>
    <dbReference type="NCBI Taxonomy" id="408172"/>
    <lineage>
        <taxon>unclassified sequences</taxon>
        <taxon>metagenomes</taxon>
        <taxon>ecological metagenomes</taxon>
    </lineage>
</organism>
<proteinExistence type="predicted"/>
<protein>
    <submittedName>
        <fullName evidence="1">Uncharacterized protein</fullName>
    </submittedName>
</protein>
<dbReference type="EMBL" id="UINC01010575">
    <property type="protein sequence ID" value="SVA46997.1"/>
    <property type="molecule type" value="Genomic_DNA"/>
</dbReference>
<accession>A0A381W4X6</accession>
<gene>
    <name evidence="1" type="ORF">METZ01_LOCUS99851</name>
</gene>
<evidence type="ECO:0000313" key="1">
    <source>
        <dbReference type="EMBL" id="SVA46997.1"/>
    </source>
</evidence>
<name>A0A381W4X6_9ZZZZ</name>
<sequence length="776" mass="87325">MFTFILGSEPNHVNYVERNNIGLGKTAGQLDDPLLDRAKGYLLHGKVKSAVSNYGNFISWDEHPAALWGKYTYLPHVGFLCGVPGHVYSSEFEDWIGETPEETASGDTIQIWSSTTAYNDWLNEGPNYSGVIFDTHDDRGTVGVEKSADQIDGKHQWYLDEGKLYISVPFSTENMVDPHYSNAMIGLIRPWALRPKLLERLIDYDIYDYGSDGLPWSSDDDYVYYGANAAESWFARTSQSYNTDWQPVTRSRQYTHSTDFTAGDLFGSTPFTDSGDTYPLLAHSDYGNTWPICQDQDIQNCEDFGQPFWPGWWSEDYMGEDTLFLNEHPECRTGSDGYGTRSDKDCWQSVPGRAISDTDVYMEFDDRWTHRGNRVLDNEYEATGYPMGLRVMAEAHSYGVAYAEDILFVTVKVRNESGHWDAFTRLADGTKEYRYECTNNRYNTQATCVASGSDWLPIRGDAMMMPDGTRLNGSAGFDYKGMSMGFYMDADAASADIYGNFGVHTNEDDFMEYVDCATYRTSPTSAKYFPNGCPPSPDGSGDSLRISMALIYDYDGVSNAATELGVVATQLLDSPLATKQIDLDGDGIIDLYPGDPLKMTDWHWFDWYNRPGVHHREGNNDCCAGSPSREQALNKEEMLYKVMSGDTTNLTSDEALWFFHADDPGQDHEHPTFTPHFDSVDGIKETVFFQDDPDGLDCVHIMSCGPFDVDVGEEVSFSFCIIFGEIKYLGEGEVEYQDLIDNAKFAQLMYNSHYQGFIAPDAPEVNYEADHGKVTL</sequence>
<reference evidence="1" key="1">
    <citation type="submission" date="2018-05" db="EMBL/GenBank/DDBJ databases">
        <authorList>
            <person name="Lanie J.A."/>
            <person name="Ng W.-L."/>
            <person name="Kazmierczak K.M."/>
            <person name="Andrzejewski T.M."/>
            <person name="Davidsen T.M."/>
            <person name="Wayne K.J."/>
            <person name="Tettelin H."/>
            <person name="Glass J.I."/>
            <person name="Rusch D."/>
            <person name="Podicherti R."/>
            <person name="Tsui H.-C.T."/>
            <person name="Winkler M.E."/>
        </authorList>
    </citation>
    <scope>NUCLEOTIDE SEQUENCE</scope>
</reference>
<feature type="non-terminal residue" evidence="1">
    <location>
        <position position="776"/>
    </location>
</feature>